<dbReference type="Gene3D" id="1.10.10.10">
    <property type="entry name" value="Winged helix-like DNA-binding domain superfamily/Winged helix DNA-binding domain"/>
    <property type="match status" value="1"/>
</dbReference>
<reference evidence="6 7" key="1">
    <citation type="submission" date="2016-11" db="EMBL/GenBank/DDBJ databases">
        <authorList>
            <person name="Jaros S."/>
            <person name="Januszkiewicz K."/>
            <person name="Wedrychowicz H."/>
        </authorList>
    </citation>
    <scope>NUCLEOTIDE SEQUENCE [LARGE SCALE GENOMIC DNA]</scope>
    <source>
        <strain evidence="6 7">DSM 2631</strain>
    </source>
</reference>
<dbReference type="InterPro" id="IPR005119">
    <property type="entry name" value="LysR_subst-bd"/>
</dbReference>
<dbReference type="RefSeq" id="WP_072896247.1">
    <property type="nucleotide sequence ID" value="NZ_FQVM01000015.1"/>
</dbReference>
<keyword evidence="2" id="KW-0805">Transcription regulation</keyword>
<dbReference type="PRINTS" id="PR00039">
    <property type="entry name" value="HTHLYSR"/>
</dbReference>
<dbReference type="Pfam" id="PF00126">
    <property type="entry name" value="HTH_1"/>
    <property type="match status" value="1"/>
</dbReference>
<sequence length="296" mass="33558">MDFKQMEAFLSVAKLKSFSKAANAIYLSQPTISSHIASLEKELNVQLFDRTSKEVNLTPAGKCFLNYAVDIINLKNNAVSSLCDFNDNVKGKLYLTASSTPCNTIITNLIRKFNNKFPNIQFMLKEQSSGAIIDDLLNYNYEIGLIGRNIDNDKINCYKLLDDELVVVSSPNLHLPEEISIEDIISYKFILRDKNSATRKTFEQALILNNISLNSLNIICEANNIDTLIQFVKNGLGVSILSKKLCSEYYGCETFNISRIKGIRLHRELNLIIHSKRTLTPIAKAFFNLCKEEYKF</sequence>
<dbReference type="PANTHER" id="PTHR30126:SF64">
    <property type="entry name" value="HTH-TYPE TRANSCRIPTIONAL REGULATOR CITR"/>
    <property type="match status" value="1"/>
</dbReference>
<evidence type="ECO:0000313" key="6">
    <source>
        <dbReference type="EMBL" id="SHE86846.1"/>
    </source>
</evidence>
<evidence type="ECO:0000256" key="3">
    <source>
        <dbReference type="ARBA" id="ARBA00023125"/>
    </source>
</evidence>
<dbReference type="InterPro" id="IPR047788">
    <property type="entry name" value="LysR-like_Sec_metab"/>
</dbReference>
<dbReference type="PANTHER" id="PTHR30126">
    <property type="entry name" value="HTH-TYPE TRANSCRIPTIONAL REGULATOR"/>
    <property type="match status" value="1"/>
</dbReference>
<dbReference type="Proteomes" id="UP000184035">
    <property type="component" value="Unassembled WGS sequence"/>
</dbReference>
<dbReference type="Gene3D" id="3.40.190.290">
    <property type="match status" value="1"/>
</dbReference>
<evidence type="ECO:0000256" key="4">
    <source>
        <dbReference type="ARBA" id="ARBA00023163"/>
    </source>
</evidence>
<evidence type="ECO:0000256" key="1">
    <source>
        <dbReference type="ARBA" id="ARBA00009437"/>
    </source>
</evidence>
<dbReference type="NCBIfam" id="NF040786">
    <property type="entry name" value="LysR_Sec_metab"/>
    <property type="match status" value="1"/>
</dbReference>
<evidence type="ECO:0000256" key="2">
    <source>
        <dbReference type="ARBA" id="ARBA00023015"/>
    </source>
</evidence>
<dbReference type="FunFam" id="1.10.10.10:FF:000001">
    <property type="entry name" value="LysR family transcriptional regulator"/>
    <property type="match status" value="1"/>
</dbReference>
<dbReference type="GO" id="GO:0003700">
    <property type="term" value="F:DNA-binding transcription factor activity"/>
    <property type="evidence" value="ECO:0007669"/>
    <property type="project" value="InterPro"/>
</dbReference>
<dbReference type="InterPro" id="IPR000847">
    <property type="entry name" value="LysR_HTH_N"/>
</dbReference>
<dbReference type="GO" id="GO:0000976">
    <property type="term" value="F:transcription cis-regulatory region binding"/>
    <property type="evidence" value="ECO:0007669"/>
    <property type="project" value="TreeGrafter"/>
</dbReference>
<feature type="domain" description="HTH lysR-type" evidence="5">
    <location>
        <begin position="1"/>
        <end position="58"/>
    </location>
</feature>
<evidence type="ECO:0000313" key="7">
    <source>
        <dbReference type="Proteomes" id="UP000184035"/>
    </source>
</evidence>
<name>A0A1M4X006_9CLOT</name>
<dbReference type="PROSITE" id="PS50931">
    <property type="entry name" value="HTH_LYSR"/>
    <property type="match status" value="1"/>
</dbReference>
<dbReference type="EMBL" id="FQVM01000015">
    <property type="protein sequence ID" value="SHE86846.1"/>
    <property type="molecule type" value="Genomic_DNA"/>
</dbReference>
<protein>
    <submittedName>
        <fullName evidence="6">DNA-binding transcriptional regulator, LysR family</fullName>
    </submittedName>
</protein>
<dbReference type="AlphaFoldDB" id="A0A1M4X006"/>
<keyword evidence="3 6" id="KW-0238">DNA-binding</keyword>
<dbReference type="Pfam" id="PF03466">
    <property type="entry name" value="LysR_substrate"/>
    <property type="match status" value="1"/>
</dbReference>
<dbReference type="InterPro" id="IPR036390">
    <property type="entry name" value="WH_DNA-bd_sf"/>
</dbReference>
<dbReference type="SUPFAM" id="SSF53850">
    <property type="entry name" value="Periplasmic binding protein-like II"/>
    <property type="match status" value="1"/>
</dbReference>
<organism evidence="6 7">
    <name type="scientific">Clostridium fallax</name>
    <dbReference type="NCBI Taxonomy" id="1533"/>
    <lineage>
        <taxon>Bacteria</taxon>
        <taxon>Bacillati</taxon>
        <taxon>Bacillota</taxon>
        <taxon>Clostridia</taxon>
        <taxon>Eubacteriales</taxon>
        <taxon>Clostridiaceae</taxon>
        <taxon>Clostridium</taxon>
    </lineage>
</organism>
<accession>A0A1M4X006</accession>
<dbReference type="OrthoDB" id="9785745at2"/>
<proteinExistence type="inferred from homology"/>
<evidence type="ECO:0000259" key="5">
    <source>
        <dbReference type="PROSITE" id="PS50931"/>
    </source>
</evidence>
<keyword evidence="7" id="KW-1185">Reference proteome</keyword>
<dbReference type="STRING" id="1533.SAMN05443638_11516"/>
<dbReference type="InterPro" id="IPR036388">
    <property type="entry name" value="WH-like_DNA-bd_sf"/>
</dbReference>
<dbReference type="SUPFAM" id="SSF46785">
    <property type="entry name" value="Winged helix' DNA-binding domain"/>
    <property type="match status" value="1"/>
</dbReference>
<keyword evidence="4" id="KW-0804">Transcription</keyword>
<comment type="similarity">
    <text evidence="1">Belongs to the LysR transcriptional regulatory family.</text>
</comment>
<gene>
    <name evidence="6" type="ORF">SAMN05443638_11516</name>
</gene>